<keyword evidence="1" id="KW-0472">Membrane</keyword>
<evidence type="ECO:0000313" key="3">
    <source>
        <dbReference type="Proteomes" id="UP000319383"/>
    </source>
</evidence>
<keyword evidence="1" id="KW-1133">Transmembrane helix</keyword>
<name>A0A517ZPK8_9PLAN</name>
<keyword evidence="3" id="KW-1185">Reference proteome</keyword>
<dbReference type="EMBL" id="CP036276">
    <property type="protein sequence ID" value="QDU44416.1"/>
    <property type="molecule type" value="Genomic_DNA"/>
</dbReference>
<proteinExistence type="predicted"/>
<dbReference type="AlphaFoldDB" id="A0A517ZPK8"/>
<protein>
    <submittedName>
        <fullName evidence="2">Uncharacterized protein</fullName>
    </submittedName>
</protein>
<feature type="transmembrane region" description="Helical" evidence="1">
    <location>
        <begin position="12"/>
        <end position="36"/>
    </location>
</feature>
<keyword evidence="1" id="KW-0812">Transmembrane</keyword>
<dbReference type="KEGG" id="sdyn:Mal52_28970"/>
<sequence>MLDQLLMLNEPQLAFLAGTLGMILATVSLIACAAAIQYRKYRTRELELAFKVDLLNRGLSATDIDLLWSGQHRGYLAKCLQSQQSCWQYAVECVRGLATKLRRNIAAMVRKIDDYRAGRRERELAFQREMLDRGLSVDEIRALRAAQRPELVRWISDFCLGLATATIEACRWIAHQVATLAQKLIESGNSSLNRHWYQR</sequence>
<dbReference type="RefSeq" id="WP_145376778.1">
    <property type="nucleotide sequence ID" value="NZ_CP036276.1"/>
</dbReference>
<accession>A0A517ZPK8</accession>
<reference evidence="2 3" key="1">
    <citation type="submission" date="2019-02" db="EMBL/GenBank/DDBJ databases">
        <title>Deep-cultivation of Planctomycetes and their phenomic and genomic characterization uncovers novel biology.</title>
        <authorList>
            <person name="Wiegand S."/>
            <person name="Jogler M."/>
            <person name="Boedeker C."/>
            <person name="Pinto D."/>
            <person name="Vollmers J."/>
            <person name="Rivas-Marin E."/>
            <person name="Kohn T."/>
            <person name="Peeters S.H."/>
            <person name="Heuer A."/>
            <person name="Rast P."/>
            <person name="Oberbeckmann S."/>
            <person name="Bunk B."/>
            <person name="Jeske O."/>
            <person name="Meyerdierks A."/>
            <person name="Storesund J.E."/>
            <person name="Kallscheuer N."/>
            <person name="Luecker S."/>
            <person name="Lage O.M."/>
            <person name="Pohl T."/>
            <person name="Merkel B.J."/>
            <person name="Hornburger P."/>
            <person name="Mueller R.-W."/>
            <person name="Bruemmer F."/>
            <person name="Labrenz M."/>
            <person name="Spormann A.M."/>
            <person name="Op den Camp H."/>
            <person name="Overmann J."/>
            <person name="Amann R."/>
            <person name="Jetten M.S.M."/>
            <person name="Mascher T."/>
            <person name="Medema M.H."/>
            <person name="Devos D.P."/>
            <person name="Kaster A.-K."/>
            <person name="Ovreas L."/>
            <person name="Rohde M."/>
            <person name="Galperin M.Y."/>
            <person name="Jogler C."/>
        </authorList>
    </citation>
    <scope>NUCLEOTIDE SEQUENCE [LARGE SCALE GENOMIC DNA]</scope>
    <source>
        <strain evidence="2 3">Mal52</strain>
    </source>
</reference>
<dbReference type="Proteomes" id="UP000319383">
    <property type="component" value="Chromosome"/>
</dbReference>
<organism evidence="2 3">
    <name type="scientific">Symmachiella dynata</name>
    <dbReference type="NCBI Taxonomy" id="2527995"/>
    <lineage>
        <taxon>Bacteria</taxon>
        <taxon>Pseudomonadati</taxon>
        <taxon>Planctomycetota</taxon>
        <taxon>Planctomycetia</taxon>
        <taxon>Planctomycetales</taxon>
        <taxon>Planctomycetaceae</taxon>
        <taxon>Symmachiella</taxon>
    </lineage>
</organism>
<evidence type="ECO:0000313" key="2">
    <source>
        <dbReference type="EMBL" id="QDU44416.1"/>
    </source>
</evidence>
<gene>
    <name evidence="2" type="ORF">Mal52_28970</name>
</gene>
<evidence type="ECO:0000256" key="1">
    <source>
        <dbReference type="SAM" id="Phobius"/>
    </source>
</evidence>